<keyword evidence="2" id="KW-1133">Transmembrane helix</keyword>
<evidence type="ECO:0000313" key="3">
    <source>
        <dbReference type="EMBL" id="BDT97558.1"/>
    </source>
</evidence>
<sequence>MDEALIRAGRTRDGRGSFVTAPVERRAVLLFVIEAFVVLAVALRGAKGKPPRRRESSGLPVDGRE</sequence>
<keyword evidence="2" id="KW-0812">Transmembrane</keyword>
<dbReference type="EMBL" id="AP026978">
    <property type="protein sequence ID" value="BDT97558.1"/>
    <property type="molecule type" value="Genomic_DNA"/>
</dbReference>
<keyword evidence="2" id="KW-0472">Membrane</keyword>
<gene>
    <name evidence="3" type="ORF">IFM12276_05870</name>
</gene>
<accession>A0ABM8CRG9</accession>
<evidence type="ECO:0000256" key="2">
    <source>
        <dbReference type="SAM" id="Phobius"/>
    </source>
</evidence>
<organism evidence="3 4">
    <name type="scientific">Nocardia sputorum</name>
    <dbReference type="NCBI Taxonomy" id="2984338"/>
    <lineage>
        <taxon>Bacteria</taxon>
        <taxon>Bacillati</taxon>
        <taxon>Actinomycetota</taxon>
        <taxon>Actinomycetes</taxon>
        <taxon>Mycobacteriales</taxon>
        <taxon>Nocardiaceae</taxon>
        <taxon>Nocardia</taxon>
    </lineage>
</organism>
<name>A0ABM8CRG9_9NOCA</name>
<feature type="region of interest" description="Disordered" evidence="1">
    <location>
        <begin position="45"/>
        <end position="65"/>
    </location>
</feature>
<evidence type="ECO:0000313" key="4">
    <source>
        <dbReference type="Proteomes" id="UP001317870"/>
    </source>
</evidence>
<feature type="transmembrane region" description="Helical" evidence="2">
    <location>
        <begin position="27"/>
        <end position="46"/>
    </location>
</feature>
<reference evidence="3 4" key="1">
    <citation type="submission" date="2022-11" db="EMBL/GenBank/DDBJ databases">
        <title>Genome Sequencing of Nocardia sp. ON39_IFM12276 and assembly.</title>
        <authorList>
            <person name="Shimojima M."/>
            <person name="Toyokawa M."/>
            <person name="Uesaka K."/>
        </authorList>
    </citation>
    <scope>NUCLEOTIDE SEQUENCE [LARGE SCALE GENOMIC DNA]</scope>
    <source>
        <strain evidence="3 4">IFM 12276</strain>
    </source>
</reference>
<dbReference type="Proteomes" id="UP001317870">
    <property type="component" value="Chromosome"/>
</dbReference>
<protein>
    <submittedName>
        <fullName evidence="3">Uncharacterized protein</fullName>
    </submittedName>
</protein>
<keyword evidence="4" id="KW-1185">Reference proteome</keyword>
<proteinExistence type="predicted"/>
<evidence type="ECO:0000256" key="1">
    <source>
        <dbReference type="SAM" id="MobiDB-lite"/>
    </source>
</evidence>